<dbReference type="Proteomes" id="UP000770661">
    <property type="component" value="Unassembled WGS sequence"/>
</dbReference>
<comment type="caution">
    <text evidence="3">The sequence shown here is derived from an EMBL/GenBank/DDBJ whole genome shotgun (WGS) entry which is preliminary data.</text>
</comment>
<feature type="region of interest" description="Disordered" evidence="1">
    <location>
        <begin position="92"/>
        <end position="111"/>
    </location>
</feature>
<feature type="region of interest" description="Disordered" evidence="1">
    <location>
        <begin position="1"/>
        <end position="63"/>
    </location>
</feature>
<accession>A0A8J4Y5U9</accession>
<evidence type="ECO:0000256" key="1">
    <source>
        <dbReference type="SAM" id="MobiDB-lite"/>
    </source>
</evidence>
<name>A0A8J4Y5U9_CHIOP</name>
<feature type="compositionally biased region" description="Pro residues" evidence="1">
    <location>
        <begin position="92"/>
        <end position="107"/>
    </location>
</feature>
<dbReference type="OrthoDB" id="10369455at2759"/>
<protein>
    <recommendedName>
        <fullName evidence="2">C2H2-type domain-containing protein</fullName>
    </recommendedName>
</protein>
<feature type="compositionally biased region" description="Low complexity" evidence="1">
    <location>
        <begin position="29"/>
        <end position="50"/>
    </location>
</feature>
<organism evidence="3 4">
    <name type="scientific">Chionoecetes opilio</name>
    <name type="common">Atlantic snow crab</name>
    <name type="synonym">Cancer opilio</name>
    <dbReference type="NCBI Taxonomy" id="41210"/>
    <lineage>
        <taxon>Eukaryota</taxon>
        <taxon>Metazoa</taxon>
        <taxon>Ecdysozoa</taxon>
        <taxon>Arthropoda</taxon>
        <taxon>Crustacea</taxon>
        <taxon>Multicrustacea</taxon>
        <taxon>Malacostraca</taxon>
        <taxon>Eumalacostraca</taxon>
        <taxon>Eucarida</taxon>
        <taxon>Decapoda</taxon>
        <taxon>Pleocyemata</taxon>
        <taxon>Brachyura</taxon>
        <taxon>Eubrachyura</taxon>
        <taxon>Majoidea</taxon>
        <taxon>Majidae</taxon>
        <taxon>Chionoecetes</taxon>
    </lineage>
</organism>
<dbReference type="EMBL" id="JACEEZ010017813">
    <property type="protein sequence ID" value="KAG0717311.1"/>
    <property type="molecule type" value="Genomic_DNA"/>
</dbReference>
<proteinExistence type="predicted"/>
<gene>
    <name evidence="3" type="ORF">GWK47_054700</name>
</gene>
<dbReference type="PROSITE" id="PS00028">
    <property type="entry name" value="ZINC_FINGER_C2H2_1"/>
    <property type="match status" value="1"/>
</dbReference>
<reference evidence="3" key="1">
    <citation type="submission" date="2020-07" db="EMBL/GenBank/DDBJ databases">
        <title>The High-quality genome of the commercially important snow crab, Chionoecetes opilio.</title>
        <authorList>
            <person name="Jeong J.-H."/>
            <person name="Ryu S."/>
        </authorList>
    </citation>
    <scope>NUCLEOTIDE SEQUENCE</scope>
    <source>
        <strain evidence="3">MADBK_172401_WGS</strain>
        <tissue evidence="3">Digestive gland</tissue>
    </source>
</reference>
<dbReference type="InterPro" id="IPR013087">
    <property type="entry name" value="Znf_C2H2_type"/>
</dbReference>
<evidence type="ECO:0000259" key="2">
    <source>
        <dbReference type="PROSITE" id="PS00028"/>
    </source>
</evidence>
<feature type="domain" description="C2H2-type" evidence="2">
    <location>
        <begin position="124"/>
        <end position="145"/>
    </location>
</feature>
<feature type="compositionally biased region" description="Pro residues" evidence="1">
    <location>
        <begin position="51"/>
        <end position="63"/>
    </location>
</feature>
<evidence type="ECO:0000313" key="3">
    <source>
        <dbReference type="EMBL" id="KAG0717311.1"/>
    </source>
</evidence>
<feature type="region of interest" description="Disordered" evidence="1">
    <location>
        <begin position="193"/>
        <end position="246"/>
    </location>
</feature>
<feature type="compositionally biased region" description="Basic residues" evidence="1">
    <location>
        <begin position="207"/>
        <end position="216"/>
    </location>
</feature>
<sequence length="246" mass="26133">MLQPPLTPSSRCRGQRPPAVSALPQALEGHQSAQAPGGQAHGAPGALRVPDVPPALPYPQQPPEPLLAIPPPPPTYCPHYHQWHPPASAPVLPPAPTPAPAPPPPGLVGPSQSRTSILYTPAECPLCKRRFFNKYSAKRHMIQAHGENFFHTRPYARTDPSAAMFSAALQAMGGTNPPMAKGAPYAQDGQTQGAALLPLPSPPTNHPHAHPHPHRHNLLDPSPLPAPRLPPGECAPRPLFSPTHNL</sequence>
<dbReference type="AlphaFoldDB" id="A0A8J4Y5U9"/>
<keyword evidence="4" id="KW-1185">Reference proteome</keyword>
<evidence type="ECO:0000313" key="4">
    <source>
        <dbReference type="Proteomes" id="UP000770661"/>
    </source>
</evidence>